<keyword evidence="18" id="KW-1185">Reference proteome</keyword>
<dbReference type="Gene3D" id="1.20.120.350">
    <property type="entry name" value="Voltage-gated potassium channels. Chain C"/>
    <property type="match status" value="1"/>
</dbReference>
<dbReference type="InterPro" id="IPR027359">
    <property type="entry name" value="Volt_channel_dom_sf"/>
</dbReference>
<comment type="caution">
    <text evidence="16">The sequence shown here is derived from an EMBL/GenBank/DDBJ whole genome shotgun (WGS) entry which is preliminary data.</text>
</comment>
<evidence type="ECO:0000313" key="17">
    <source>
        <dbReference type="EMBL" id="KAI1230888.1"/>
    </source>
</evidence>
<evidence type="ECO:0000256" key="13">
    <source>
        <dbReference type="ARBA" id="ARBA00023303"/>
    </source>
</evidence>
<feature type="domain" description="Ion transport" evidence="15">
    <location>
        <begin position="47"/>
        <end position="102"/>
    </location>
</feature>
<dbReference type="Proteomes" id="UP000618051">
    <property type="component" value="Unassembled WGS sequence"/>
</dbReference>
<keyword evidence="5 14" id="KW-0812">Transmembrane</keyword>
<reference evidence="17" key="3">
    <citation type="submission" date="2022-01" db="EMBL/GenBank/DDBJ databases">
        <authorList>
            <person name="Rubenstein D.R."/>
        </authorList>
    </citation>
    <scope>NUCLEOTIDE SEQUENCE</scope>
    <source>
        <strain evidence="17">SS15</strain>
        <tissue evidence="17">Liver</tissue>
    </source>
</reference>
<protein>
    <recommendedName>
        <fullName evidence="15">Ion transport domain-containing protein</fullName>
    </recommendedName>
</protein>
<evidence type="ECO:0000256" key="8">
    <source>
        <dbReference type="ARBA" id="ARBA00022882"/>
    </source>
</evidence>
<evidence type="ECO:0000256" key="11">
    <source>
        <dbReference type="ARBA" id="ARBA00023136"/>
    </source>
</evidence>
<accession>A0A835NK95</accession>
<keyword evidence="10" id="KW-0406">Ion transport</keyword>
<dbReference type="InterPro" id="IPR005821">
    <property type="entry name" value="Ion_trans_dom"/>
</dbReference>
<dbReference type="SUPFAM" id="SSF81324">
    <property type="entry name" value="Voltage-gated potassium channels"/>
    <property type="match status" value="1"/>
</dbReference>
<evidence type="ECO:0000256" key="3">
    <source>
        <dbReference type="ARBA" id="ARBA00022568"/>
    </source>
</evidence>
<feature type="transmembrane region" description="Helical" evidence="14">
    <location>
        <begin position="61"/>
        <end position="81"/>
    </location>
</feature>
<evidence type="ECO:0000313" key="18">
    <source>
        <dbReference type="Proteomes" id="UP000618051"/>
    </source>
</evidence>
<reference evidence="16" key="1">
    <citation type="submission" date="2020-10" db="EMBL/GenBank/DDBJ databases">
        <title>Feather gene expression reveals the developmental basis of iridescence in African starlings.</title>
        <authorList>
            <person name="Rubenstein D.R."/>
        </authorList>
    </citation>
    <scope>NUCLEOTIDE SEQUENCE</scope>
    <source>
        <strain evidence="16">SS15</strain>
        <tissue evidence="16">Liver</tissue>
    </source>
</reference>
<reference evidence="17 18" key="2">
    <citation type="journal article" date="2021" name="J. Hered.">
        <title>Feather Gene Expression Elucidates the Developmental Basis of Plumage Iridescence in African Starlings.</title>
        <authorList>
            <person name="Rubenstein D.R."/>
            <person name="Corvelo A."/>
            <person name="MacManes M.D."/>
            <person name="Maia R."/>
            <person name="Narzisi G."/>
            <person name="Rousaki A."/>
            <person name="Vandenabeele P."/>
            <person name="Shawkey M.D."/>
            <person name="Solomon J."/>
        </authorList>
    </citation>
    <scope>NUCLEOTIDE SEQUENCE [LARGE SCALE GENOMIC DNA]</scope>
    <source>
        <strain evidence="17">SS15</strain>
    </source>
</reference>
<evidence type="ECO:0000256" key="14">
    <source>
        <dbReference type="SAM" id="Phobius"/>
    </source>
</evidence>
<keyword evidence="4" id="KW-0107">Calcium channel</keyword>
<dbReference type="OrthoDB" id="431720at2759"/>
<evidence type="ECO:0000256" key="10">
    <source>
        <dbReference type="ARBA" id="ARBA00023065"/>
    </source>
</evidence>
<dbReference type="GO" id="GO:0008331">
    <property type="term" value="F:high voltage-gated calcium channel activity"/>
    <property type="evidence" value="ECO:0007669"/>
    <property type="project" value="TreeGrafter"/>
</dbReference>
<evidence type="ECO:0000256" key="5">
    <source>
        <dbReference type="ARBA" id="ARBA00022692"/>
    </source>
</evidence>
<dbReference type="EMBL" id="JADDUC010000136">
    <property type="protein sequence ID" value="KAG0117517.1"/>
    <property type="molecule type" value="Genomic_DNA"/>
</dbReference>
<evidence type="ECO:0000256" key="2">
    <source>
        <dbReference type="ARBA" id="ARBA00022448"/>
    </source>
</evidence>
<dbReference type="GO" id="GO:0098703">
    <property type="term" value="P:calcium ion import across plasma membrane"/>
    <property type="evidence" value="ECO:0007669"/>
    <property type="project" value="TreeGrafter"/>
</dbReference>
<keyword evidence="11 14" id="KW-0472">Membrane</keyword>
<keyword evidence="13" id="KW-0407">Ion channel</keyword>
<dbReference type="PANTHER" id="PTHR45628">
    <property type="entry name" value="VOLTAGE-DEPENDENT CALCIUM CHANNEL TYPE A SUBUNIT ALPHA-1"/>
    <property type="match status" value="1"/>
</dbReference>
<keyword evidence="3" id="KW-0109">Calcium transport</keyword>
<keyword evidence="7" id="KW-0106">Calcium</keyword>
<sequence length="103" mass="11118">MWWLSMPPFVPRVLPGVGGTDGVAAGADPESLVGIAGEVTGCSNEAFSPACLCNPQEKIEYAFLIFFAIEAMLKIIAYGFLFHTDAYLRNGWNVLDFSIVTLG</sequence>
<dbReference type="AlphaFoldDB" id="A0A835NK95"/>
<dbReference type="Pfam" id="PF00520">
    <property type="entry name" value="Ion_trans"/>
    <property type="match status" value="1"/>
</dbReference>
<keyword evidence="2" id="KW-0813">Transport</keyword>
<evidence type="ECO:0000256" key="7">
    <source>
        <dbReference type="ARBA" id="ARBA00022837"/>
    </source>
</evidence>
<evidence type="ECO:0000259" key="15">
    <source>
        <dbReference type="Pfam" id="PF00520"/>
    </source>
</evidence>
<dbReference type="InterPro" id="IPR050599">
    <property type="entry name" value="VDCC_alpha-1_subunit"/>
</dbReference>
<name>A0A835NK95_9PASS</name>
<evidence type="ECO:0000256" key="6">
    <source>
        <dbReference type="ARBA" id="ARBA00022737"/>
    </source>
</evidence>
<dbReference type="PANTHER" id="PTHR45628:SF9">
    <property type="entry name" value="VOLTAGE-DEPENDENT L-TYPE CALCIUM CHANNEL SUBUNIT ALPHA-1S"/>
    <property type="match status" value="1"/>
</dbReference>
<gene>
    <name evidence="17" type="ORF">IHE44_0008320</name>
    <name evidence="16" type="ORF">IHE44_002500</name>
</gene>
<evidence type="ECO:0000256" key="12">
    <source>
        <dbReference type="ARBA" id="ARBA00023157"/>
    </source>
</evidence>
<keyword evidence="9 14" id="KW-1133">Transmembrane helix</keyword>
<proteinExistence type="predicted"/>
<evidence type="ECO:0000256" key="4">
    <source>
        <dbReference type="ARBA" id="ARBA00022673"/>
    </source>
</evidence>
<dbReference type="GO" id="GO:0005891">
    <property type="term" value="C:voltage-gated calcium channel complex"/>
    <property type="evidence" value="ECO:0007669"/>
    <property type="project" value="TreeGrafter"/>
</dbReference>
<keyword evidence="12" id="KW-1015">Disulfide bond</keyword>
<organism evidence="16">
    <name type="scientific">Lamprotornis superbus</name>
    <dbReference type="NCBI Taxonomy" id="245042"/>
    <lineage>
        <taxon>Eukaryota</taxon>
        <taxon>Metazoa</taxon>
        <taxon>Chordata</taxon>
        <taxon>Craniata</taxon>
        <taxon>Vertebrata</taxon>
        <taxon>Euteleostomi</taxon>
        <taxon>Archelosauria</taxon>
        <taxon>Archosauria</taxon>
        <taxon>Dinosauria</taxon>
        <taxon>Saurischia</taxon>
        <taxon>Theropoda</taxon>
        <taxon>Coelurosauria</taxon>
        <taxon>Aves</taxon>
        <taxon>Neognathae</taxon>
        <taxon>Neoaves</taxon>
        <taxon>Telluraves</taxon>
        <taxon>Australaves</taxon>
        <taxon>Passeriformes</taxon>
        <taxon>Sturnidae</taxon>
        <taxon>Lamprotornis</taxon>
    </lineage>
</organism>
<comment type="subcellular location">
    <subcellularLocation>
        <location evidence="1">Membrane</location>
        <topology evidence="1">Multi-pass membrane protein</topology>
    </subcellularLocation>
</comment>
<dbReference type="EMBL" id="JADDUC020000028">
    <property type="protein sequence ID" value="KAI1230888.1"/>
    <property type="molecule type" value="Genomic_DNA"/>
</dbReference>
<keyword evidence="6" id="KW-0677">Repeat</keyword>
<keyword evidence="8" id="KW-0851">Voltage-gated channel</keyword>
<evidence type="ECO:0000256" key="1">
    <source>
        <dbReference type="ARBA" id="ARBA00004141"/>
    </source>
</evidence>
<evidence type="ECO:0000313" key="16">
    <source>
        <dbReference type="EMBL" id="KAG0117517.1"/>
    </source>
</evidence>
<evidence type="ECO:0000256" key="9">
    <source>
        <dbReference type="ARBA" id="ARBA00022989"/>
    </source>
</evidence>